<evidence type="ECO:0000313" key="5">
    <source>
        <dbReference type="EMBL" id="KAJ4804638.1"/>
    </source>
</evidence>
<keyword evidence="1" id="KW-0732">Signal</keyword>
<sequence>MTMNKLLILVVLLGVTVTAVQSQGYSSISGYVWCCENCTDPAHPFANATVQVQCGTIVAMEATTDSKGFFSLVVVDGLLNFISSVLNTAVDLRTCTLNVYTPLSQCDATLTSSGFLLSNIASTSQPRVFAPVRFIFYRYYV</sequence>
<name>A0AAV8GNL4_9POAL</name>
<feature type="signal peptide" evidence="1">
    <location>
        <begin position="1"/>
        <end position="22"/>
    </location>
</feature>
<protein>
    <submittedName>
        <fullName evidence="5">Pollen Ole e 1 allergen/extensin</fullName>
    </submittedName>
</protein>
<keyword evidence="6" id="KW-1185">Reference proteome</keyword>
<evidence type="ECO:0000256" key="1">
    <source>
        <dbReference type="SAM" id="SignalP"/>
    </source>
</evidence>
<comment type="caution">
    <text evidence="5">The sequence shown here is derived from an EMBL/GenBank/DDBJ whole genome shotgun (WGS) entry which is preliminary data.</text>
</comment>
<accession>A0AAV8GNL4</accession>
<feature type="chain" id="PRO_5044716488" evidence="1">
    <location>
        <begin position="23"/>
        <end position="141"/>
    </location>
</feature>
<dbReference type="Proteomes" id="UP001140206">
    <property type="component" value="Chromosome 3"/>
</dbReference>
<evidence type="ECO:0000313" key="3">
    <source>
        <dbReference type="EMBL" id="KAJ4779636.1"/>
    </source>
</evidence>
<dbReference type="Proteomes" id="UP001140206">
    <property type="component" value="Chromosome 2"/>
</dbReference>
<evidence type="ECO:0000313" key="6">
    <source>
        <dbReference type="Proteomes" id="UP001140206"/>
    </source>
</evidence>
<evidence type="ECO:0000313" key="2">
    <source>
        <dbReference type="EMBL" id="KAJ4772438.1"/>
    </source>
</evidence>
<dbReference type="EMBL" id="JAMFTS010000002">
    <property type="protein sequence ID" value="KAJ4786537.1"/>
    <property type="molecule type" value="Genomic_DNA"/>
</dbReference>
<dbReference type="EMBL" id="JAMFTS010000001">
    <property type="protein sequence ID" value="KAJ4804638.1"/>
    <property type="molecule type" value="Genomic_DNA"/>
</dbReference>
<dbReference type="InterPro" id="IPR040404">
    <property type="entry name" value="Phylloplanin-like"/>
</dbReference>
<proteinExistence type="predicted"/>
<dbReference type="EMBL" id="JAMFTS010000003">
    <property type="protein sequence ID" value="KAJ4772438.1"/>
    <property type="molecule type" value="Genomic_DNA"/>
</dbReference>
<dbReference type="PANTHER" id="PTHR34458">
    <property type="entry name" value="POLLEN OLE E 1 ALLERGEN AND EXTENSIN FAMILY PROTEIN-RELATED"/>
    <property type="match status" value="1"/>
</dbReference>
<dbReference type="Proteomes" id="UP001140206">
    <property type="component" value="Chromosome 1"/>
</dbReference>
<dbReference type="AlphaFoldDB" id="A0AAV8GNL4"/>
<dbReference type="EMBL" id="JAMFTS010000003">
    <property type="protein sequence ID" value="KAJ4779636.1"/>
    <property type="molecule type" value="Genomic_DNA"/>
</dbReference>
<organism evidence="5 6">
    <name type="scientific">Rhynchospora pubera</name>
    <dbReference type="NCBI Taxonomy" id="906938"/>
    <lineage>
        <taxon>Eukaryota</taxon>
        <taxon>Viridiplantae</taxon>
        <taxon>Streptophyta</taxon>
        <taxon>Embryophyta</taxon>
        <taxon>Tracheophyta</taxon>
        <taxon>Spermatophyta</taxon>
        <taxon>Magnoliopsida</taxon>
        <taxon>Liliopsida</taxon>
        <taxon>Poales</taxon>
        <taxon>Cyperaceae</taxon>
        <taxon>Cyperoideae</taxon>
        <taxon>Rhynchosporeae</taxon>
        <taxon>Rhynchospora</taxon>
    </lineage>
</organism>
<evidence type="ECO:0000313" key="4">
    <source>
        <dbReference type="EMBL" id="KAJ4786537.1"/>
    </source>
</evidence>
<reference evidence="5" key="1">
    <citation type="submission" date="2022-08" db="EMBL/GenBank/DDBJ databases">
        <authorList>
            <person name="Marques A."/>
        </authorList>
    </citation>
    <scope>NUCLEOTIDE SEQUENCE</scope>
    <source>
        <strain evidence="5">RhyPub2mFocal</strain>
        <tissue evidence="5">Leaves</tissue>
    </source>
</reference>
<gene>
    <name evidence="5" type="ORF">LUZ62_017204</name>
    <name evidence="4" type="ORF">LUZ62_037783</name>
    <name evidence="2" type="ORF">LUZ62_056695</name>
    <name evidence="3" type="ORF">LUZ62_063893</name>
</gene>
<dbReference type="PANTHER" id="PTHR34458:SF5">
    <property type="entry name" value="POLLEN OLE E 1 ALLERGEN AND EXTENSIN FAMILY PROTEIN"/>
    <property type="match status" value="1"/>
</dbReference>